<dbReference type="PANTHER" id="PTHR30164">
    <property type="entry name" value="MTFA PEPTIDASE"/>
    <property type="match status" value="1"/>
</dbReference>
<organism evidence="2 3">
    <name type="scientific">Olleya marilimosa</name>
    <dbReference type="NCBI Taxonomy" id="272164"/>
    <lineage>
        <taxon>Bacteria</taxon>
        <taxon>Pseudomonadati</taxon>
        <taxon>Bacteroidota</taxon>
        <taxon>Flavobacteriia</taxon>
        <taxon>Flavobacteriales</taxon>
        <taxon>Flavobacteriaceae</taxon>
    </lineage>
</organism>
<dbReference type="Pfam" id="PF06167">
    <property type="entry name" value="Peptidase_M90"/>
    <property type="match status" value="1"/>
</dbReference>
<name>A0ABR8LS91_9FLAO</name>
<dbReference type="InterPro" id="IPR024079">
    <property type="entry name" value="MetalloPept_cat_dom_sf"/>
</dbReference>
<dbReference type="Proteomes" id="UP000627521">
    <property type="component" value="Unassembled WGS sequence"/>
</dbReference>
<keyword evidence="3" id="KW-1185">Reference proteome</keyword>
<dbReference type="CDD" id="cd20170">
    <property type="entry name" value="Peptidase_M90-like"/>
    <property type="match status" value="1"/>
</dbReference>
<comment type="caution">
    <text evidence="2">The sequence shown here is derived from an EMBL/GenBank/DDBJ whole genome shotgun (WGS) entry which is preliminary data.</text>
</comment>
<dbReference type="InterPro" id="IPR010384">
    <property type="entry name" value="MtfA_fam"/>
</dbReference>
<accession>A0ABR8LS91</accession>
<dbReference type="InterPro" id="IPR042252">
    <property type="entry name" value="MtfA_N"/>
</dbReference>
<feature type="transmembrane region" description="Helical" evidence="1">
    <location>
        <begin position="18"/>
        <end position="40"/>
    </location>
</feature>
<dbReference type="Gene3D" id="3.40.390.10">
    <property type="entry name" value="Collagenase (Catalytic Domain)"/>
    <property type="match status" value="1"/>
</dbReference>
<dbReference type="EMBL" id="JACXXH010000002">
    <property type="protein sequence ID" value="MBD3862705.1"/>
    <property type="molecule type" value="Genomic_DNA"/>
</dbReference>
<evidence type="ECO:0000313" key="3">
    <source>
        <dbReference type="Proteomes" id="UP000627521"/>
    </source>
</evidence>
<protein>
    <submittedName>
        <fullName evidence="2">Zinc-dependent peptidase</fullName>
    </submittedName>
</protein>
<dbReference type="PANTHER" id="PTHR30164:SF2">
    <property type="entry name" value="PROTEIN MTFA"/>
    <property type="match status" value="1"/>
</dbReference>
<keyword evidence="1" id="KW-1133">Transmembrane helix</keyword>
<keyword evidence="1" id="KW-0812">Transmembrane</keyword>
<sequence length="293" mass="34826">MLLQAKAELEENPLVYKYVLGVMSVLLVCFLVIAGSIWLFKLVESIYIDYVARKPLFRHFYFKLNDLTPGQRQILESNFKFYKRLNLKEQRYFRHRLHKFLNNTEFVGKEHLEINDTHRVLVSATAVMLTFGYRDYSIGLVDKILIYPTSFYSNLDKTYHKGHFNPAYRAVILSWEDFMIGYKIEDDNLNLGIHEFIHALHLSYLQTEFKNDVTSYLFLTSLKELQAYINDNPVYKSKLVNSNYFRAYAFENNFEFIAVVVESFIETPQDFKAQFPELYKKVKQMLNFNFKGY</sequence>
<dbReference type="SUPFAM" id="SSF55486">
    <property type="entry name" value="Metalloproteases ('zincins'), catalytic domain"/>
    <property type="match status" value="1"/>
</dbReference>
<dbReference type="RefSeq" id="WP_191099223.1">
    <property type="nucleotide sequence ID" value="NZ_JACXXF010000002.1"/>
</dbReference>
<reference evidence="2 3" key="1">
    <citation type="submission" date="2020-09" db="EMBL/GenBank/DDBJ databases">
        <title>Bacillus nautilus sp. nov., Chryseoglobus crepusculi sp. nov, and Psychrobacter noctis sp. nov., isolated from deep-sea sponges from the equatorial Atlantic.</title>
        <authorList>
            <person name="Stennett H.L."/>
            <person name="Williams S.E."/>
        </authorList>
    </citation>
    <scope>NUCLEOTIDE SEQUENCE [LARGE SCALE GENOMIC DNA]</scope>
    <source>
        <strain evidence="2 3">28M-24</strain>
    </source>
</reference>
<proteinExistence type="predicted"/>
<gene>
    <name evidence="2" type="ORF">IEG06_04520</name>
</gene>
<evidence type="ECO:0000313" key="2">
    <source>
        <dbReference type="EMBL" id="MBD3862705.1"/>
    </source>
</evidence>
<keyword evidence="1" id="KW-0472">Membrane</keyword>
<evidence type="ECO:0000256" key="1">
    <source>
        <dbReference type="SAM" id="Phobius"/>
    </source>
</evidence>
<dbReference type="Gene3D" id="1.10.472.150">
    <property type="entry name" value="Glucose-regulated metallo-peptidase M90, N-terminal domain"/>
    <property type="match status" value="1"/>
</dbReference>